<protein>
    <recommendedName>
        <fullName evidence="11">RING-type domain-containing protein</fullName>
    </recommendedName>
</protein>
<feature type="compositionally biased region" description="Low complexity" evidence="5">
    <location>
        <begin position="276"/>
        <end position="292"/>
    </location>
</feature>
<dbReference type="GO" id="GO:0005886">
    <property type="term" value="C:plasma membrane"/>
    <property type="evidence" value="ECO:0007669"/>
    <property type="project" value="TreeGrafter"/>
</dbReference>
<dbReference type="GO" id="GO:0005509">
    <property type="term" value="F:calcium ion binding"/>
    <property type="evidence" value="ECO:0007669"/>
    <property type="project" value="InterPro"/>
</dbReference>
<dbReference type="GO" id="GO:0006897">
    <property type="term" value="P:endocytosis"/>
    <property type="evidence" value="ECO:0007669"/>
    <property type="project" value="TreeGrafter"/>
</dbReference>
<dbReference type="CDD" id="cd00052">
    <property type="entry name" value="EH"/>
    <property type="match status" value="2"/>
</dbReference>
<evidence type="ECO:0000259" key="7">
    <source>
        <dbReference type="PROSITE" id="PS50089"/>
    </source>
</evidence>
<keyword evidence="2 4" id="KW-0863">Zinc-finger</keyword>
<dbReference type="SUPFAM" id="SSF57850">
    <property type="entry name" value="RING/U-box"/>
    <property type="match status" value="1"/>
</dbReference>
<keyword evidence="3" id="KW-0862">Zinc</keyword>
<dbReference type="GO" id="GO:0008270">
    <property type="term" value="F:zinc ion binding"/>
    <property type="evidence" value="ECO:0007669"/>
    <property type="project" value="UniProtKB-KW"/>
</dbReference>
<feature type="domain" description="EF-hand" evidence="8">
    <location>
        <begin position="341"/>
        <end position="376"/>
    </location>
</feature>
<dbReference type="InterPro" id="IPR036291">
    <property type="entry name" value="NAD(P)-bd_dom_sf"/>
</dbReference>
<dbReference type="SMART" id="SM00027">
    <property type="entry name" value="EH"/>
    <property type="match status" value="2"/>
</dbReference>
<dbReference type="InterPro" id="IPR000261">
    <property type="entry name" value="EH_dom"/>
</dbReference>
<dbReference type="Pfam" id="PF12763">
    <property type="entry name" value="EH"/>
    <property type="match status" value="2"/>
</dbReference>
<gene>
    <name evidence="9" type="ORF">B0H16DRAFT_1479163</name>
</gene>
<dbReference type="AlphaFoldDB" id="A0AAD7MDQ7"/>
<dbReference type="PROSITE" id="PS50089">
    <property type="entry name" value="ZF_RING_2"/>
    <property type="match status" value="1"/>
</dbReference>
<dbReference type="PANTHER" id="PTHR11216:SF170">
    <property type="entry name" value="DYNAMIN ASSOCIATED PROTEIN 160, ISOFORM D"/>
    <property type="match status" value="1"/>
</dbReference>
<evidence type="ECO:0000256" key="4">
    <source>
        <dbReference type="PROSITE-ProRule" id="PRU00175"/>
    </source>
</evidence>
<keyword evidence="10" id="KW-1185">Reference proteome</keyword>
<dbReference type="PROSITE" id="PS50222">
    <property type="entry name" value="EF_HAND_2"/>
    <property type="match status" value="1"/>
</dbReference>
<evidence type="ECO:0000256" key="1">
    <source>
        <dbReference type="ARBA" id="ARBA00022723"/>
    </source>
</evidence>
<feature type="region of interest" description="Disordered" evidence="5">
    <location>
        <begin position="261"/>
        <end position="302"/>
    </location>
</feature>
<dbReference type="InterPro" id="IPR018957">
    <property type="entry name" value="Znf_C3HC4_RING-type"/>
</dbReference>
<dbReference type="Pfam" id="PF00097">
    <property type="entry name" value="zf-C3HC4"/>
    <property type="match status" value="1"/>
</dbReference>
<proteinExistence type="predicted"/>
<accession>A0AAD7MDQ7</accession>
<feature type="region of interest" description="Disordered" evidence="5">
    <location>
        <begin position="393"/>
        <end position="424"/>
    </location>
</feature>
<dbReference type="Gene3D" id="3.40.50.720">
    <property type="entry name" value="NAD(P)-binding Rossmann-like Domain"/>
    <property type="match status" value="2"/>
</dbReference>
<evidence type="ECO:0000313" key="9">
    <source>
        <dbReference type="EMBL" id="KAJ7712718.1"/>
    </source>
</evidence>
<dbReference type="PROSITE" id="PS00518">
    <property type="entry name" value="ZF_RING_1"/>
    <property type="match status" value="1"/>
</dbReference>
<comment type="caution">
    <text evidence="9">The sequence shown here is derived from an EMBL/GenBank/DDBJ whole genome shotgun (WGS) entry which is preliminary data.</text>
</comment>
<evidence type="ECO:0000259" key="6">
    <source>
        <dbReference type="PROSITE" id="PS50031"/>
    </source>
</evidence>
<dbReference type="PROSITE" id="PS50031">
    <property type="entry name" value="EH"/>
    <property type="match status" value="2"/>
</dbReference>
<feature type="domain" description="RING-type" evidence="7">
    <location>
        <begin position="694"/>
        <end position="741"/>
    </location>
</feature>
<dbReference type="Proteomes" id="UP001215598">
    <property type="component" value="Unassembled WGS sequence"/>
</dbReference>
<dbReference type="InterPro" id="IPR002048">
    <property type="entry name" value="EF_hand_dom"/>
</dbReference>
<keyword evidence="1" id="KW-0479">Metal-binding</keyword>
<feature type="compositionally biased region" description="Pro residues" evidence="5">
    <location>
        <begin position="266"/>
        <end position="275"/>
    </location>
</feature>
<dbReference type="SMART" id="SM00184">
    <property type="entry name" value="RING"/>
    <property type="match status" value="1"/>
</dbReference>
<dbReference type="InterPro" id="IPR013083">
    <property type="entry name" value="Znf_RING/FYVE/PHD"/>
</dbReference>
<feature type="domain" description="EH" evidence="6">
    <location>
        <begin position="308"/>
        <end position="397"/>
    </location>
</feature>
<evidence type="ECO:0000256" key="5">
    <source>
        <dbReference type="SAM" id="MobiDB-lite"/>
    </source>
</evidence>
<dbReference type="EMBL" id="JARKIB010000359">
    <property type="protein sequence ID" value="KAJ7712718.1"/>
    <property type="molecule type" value="Genomic_DNA"/>
</dbReference>
<evidence type="ECO:0000256" key="2">
    <source>
        <dbReference type="ARBA" id="ARBA00022771"/>
    </source>
</evidence>
<evidence type="ECO:0000259" key="8">
    <source>
        <dbReference type="PROSITE" id="PS50222"/>
    </source>
</evidence>
<feature type="compositionally biased region" description="Polar residues" evidence="5">
    <location>
        <begin position="621"/>
        <end position="631"/>
    </location>
</feature>
<evidence type="ECO:0000256" key="3">
    <source>
        <dbReference type="ARBA" id="ARBA00022833"/>
    </source>
</evidence>
<dbReference type="InterPro" id="IPR011992">
    <property type="entry name" value="EF-hand-dom_pair"/>
</dbReference>
<dbReference type="SUPFAM" id="SSF51735">
    <property type="entry name" value="NAD(P)-binding Rossmann-fold domains"/>
    <property type="match status" value="1"/>
</dbReference>
<dbReference type="InterPro" id="IPR001841">
    <property type="entry name" value="Znf_RING"/>
</dbReference>
<feature type="domain" description="EH" evidence="6">
    <location>
        <begin position="117"/>
        <end position="205"/>
    </location>
</feature>
<dbReference type="InterPro" id="IPR002347">
    <property type="entry name" value="SDR_fam"/>
</dbReference>
<dbReference type="SUPFAM" id="SSF47473">
    <property type="entry name" value="EF-hand"/>
    <property type="match status" value="2"/>
</dbReference>
<dbReference type="GO" id="GO:0005737">
    <property type="term" value="C:cytoplasm"/>
    <property type="evidence" value="ECO:0007669"/>
    <property type="project" value="TreeGrafter"/>
</dbReference>
<evidence type="ECO:0008006" key="11">
    <source>
        <dbReference type="Google" id="ProtNLM"/>
    </source>
</evidence>
<feature type="compositionally biased region" description="Low complexity" evidence="5">
    <location>
        <begin position="393"/>
        <end position="412"/>
    </location>
</feature>
<dbReference type="Gene3D" id="3.30.40.10">
    <property type="entry name" value="Zinc/RING finger domain, C3HC4 (zinc finger)"/>
    <property type="match status" value="1"/>
</dbReference>
<feature type="region of interest" description="Disordered" evidence="5">
    <location>
        <begin position="597"/>
        <end position="638"/>
    </location>
</feature>
<reference evidence="9" key="1">
    <citation type="submission" date="2023-03" db="EMBL/GenBank/DDBJ databases">
        <title>Massive genome expansion in bonnet fungi (Mycena s.s.) driven by repeated elements and novel gene families across ecological guilds.</title>
        <authorList>
            <consortium name="Lawrence Berkeley National Laboratory"/>
            <person name="Harder C.B."/>
            <person name="Miyauchi S."/>
            <person name="Viragh M."/>
            <person name="Kuo A."/>
            <person name="Thoen E."/>
            <person name="Andreopoulos B."/>
            <person name="Lu D."/>
            <person name="Skrede I."/>
            <person name="Drula E."/>
            <person name="Henrissat B."/>
            <person name="Morin E."/>
            <person name="Kohler A."/>
            <person name="Barry K."/>
            <person name="LaButti K."/>
            <person name="Morin E."/>
            <person name="Salamov A."/>
            <person name="Lipzen A."/>
            <person name="Mereny Z."/>
            <person name="Hegedus B."/>
            <person name="Baldrian P."/>
            <person name="Stursova M."/>
            <person name="Weitz H."/>
            <person name="Taylor A."/>
            <person name="Grigoriev I.V."/>
            <person name="Nagy L.G."/>
            <person name="Martin F."/>
            <person name="Kauserud H."/>
        </authorList>
    </citation>
    <scope>NUCLEOTIDE SEQUENCE</scope>
    <source>
        <strain evidence="9">CBHHK182m</strain>
    </source>
</reference>
<dbReference type="InterPro" id="IPR017907">
    <property type="entry name" value="Znf_RING_CS"/>
</dbReference>
<evidence type="ECO:0000313" key="10">
    <source>
        <dbReference type="Proteomes" id="UP001215598"/>
    </source>
</evidence>
<dbReference type="Pfam" id="PF00106">
    <property type="entry name" value="adh_short"/>
    <property type="match status" value="1"/>
</dbReference>
<dbReference type="GO" id="GO:0016197">
    <property type="term" value="P:endosomal transport"/>
    <property type="evidence" value="ECO:0007669"/>
    <property type="project" value="TreeGrafter"/>
</dbReference>
<sequence>MAATFSPSPAELVLTQQIFVHVDPQKLGALTGEVAIWEIADESNNGWLPQKGVAMAVRLMGHAQKGEKVSAALFSKPGPLPTITGITPVVAQGTGASASRARSPQPVSGLPPFTPQDKAKFQSMFLKSSPVDGLLSGEKAKEVFIKSKLPNETLGLIWYSWFSDTNLADTQDRGRLDSTDFAIGMYLIQATMTGQLQSIPSALPPGFYQQVAGGAAGSIRCQATGGSFSPLASSFSQTQTRSNIQPQYTGASQHLLQPQATGPWFAKPPVPPHLPARPSQSAPGSSPSAIGTGAFGAPQLPWDVTPAEKASADRWFDSLDTQKRGFIQDDVAVPFMLESKLSGDDLAQIWDLADMNNDGRLTRDGFAIAWYLIQKKRNGVPIPSSLPQSLIPPSMRGPASASPVSPAASAFAPAPPPPEPAKDGVKRFREMLSHLQSLPNDYAAVIITRPPEIITCFRVPIASASGKQDAFIVFDSHPRTEHPNGAGLIINTSLDATAAHLDKLLAVDGRLLTDSSLQWQTQLLANFSGHFFVPRGSATNSVEELTRGVLESSLVALSLQAEVAELKFQNSSLSRDRQALEKELDELKDKYRSVTAVKQRLEDGQRSPPPSPKNTRRQDSSKLPTSGPSSTPKDDHSMDEGYMVAMQLQMDWGRARRDDDLKVRQKQREFEEEDARLTAERAALQKYVQPIFECGVCFDKYPEDYVSRVADCSHGFCRDCMKGYVISKLKDKLYPIFCPMCVTDNARAEPGSELIPFYPSPLTTWPHSGNGRSTVDFSITHSSPFGLRVMGYKELWVITTPFGGEMMVWDNPRAMGYNPVWVITAMVRFAFKAFGDQVFAKLPGPETYGELTGRTYIVTGSNTGIGLGLATHLASLRPAQLILAVRDLKKGEAAKGTILKQTDYKGSLEVWQLDMADFASVKRFAERAKADLKRLDGVDLNAGIHVWEWGTTVDGWERTASVAAPASGHDETRPPAPRCIEDGAASDNYWFRGYAKLSSVLSFIAHRLHQLFSLYLTREIANLPQAKGVIVNVVDPGLCTSELARDLPLSPTGLWLFQKIGWPPAKGALNLLYALLHPTSQGAYVTACAEYPTPAWTLTKKGLDLQAKFWSEMVEVWKGVAPEVSSVLV</sequence>
<dbReference type="Gene3D" id="1.10.238.10">
    <property type="entry name" value="EF-hand"/>
    <property type="match status" value="2"/>
</dbReference>
<dbReference type="PRINTS" id="PR00081">
    <property type="entry name" value="GDHRDH"/>
</dbReference>
<name>A0AAD7MDQ7_9AGAR</name>
<dbReference type="PANTHER" id="PTHR11216">
    <property type="entry name" value="EH DOMAIN"/>
    <property type="match status" value="1"/>
</dbReference>
<organism evidence="9 10">
    <name type="scientific">Mycena metata</name>
    <dbReference type="NCBI Taxonomy" id="1033252"/>
    <lineage>
        <taxon>Eukaryota</taxon>
        <taxon>Fungi</taxon>
        <taxon>Dikarya</taxon>
        <taxon>Basidiomycota</taxon>
        <taxon>Agaricomycotina</taxon>
        <taxon>Agaricomycetes</taxon>
        <taxon>Agaricomycetidae</taxon>
        <taxon>Agaricales</taxon>
        <taxon>Marasmiineae</taxon>
        <taxon>Mycenaceae</taxon>
        <taxon>Mycena</taxon>
    </lineage>
</organism>